<dbReference type="PANTHER" id="PTHR22762">
    <property type="entry name" value="ALPHA-GLUCOSIDASE"/>
    <property type="match status" value="1"/>
</dbReference>
<dbReference type="FunFam" id="2.60.40.1180:FF:000023">
    <property type="entry name" value="neutral alpha-glucosidase AB isoform X2"/>
    <property type="match status" value="1"/>
</dbReference>
<dbReference type="AlphaFoldDB" id="A0A9N9BNL5"/>
<feature type="transmembrane region" description="Helical" evidence="12">
    <location>
        <begin position="59"/>
        <end position="78"/>
    </location>
</feature>
<dbReference type="InterPro" id="IPR011013">
    <property type="entry name" value="Gal_mutarotase_sf_dom"/>
</dbReference>
<dbReference type="InterPro" id="IPR033403">
    <property type="entry name" value="DUF5110"/>
</dbReference>
<dbReference type="PROSITE" id="PS00129">
    <property type="entry name" value="GLYCOSYL_HYDROL_F31_1"/>
    <property type="match status" value="1"/>
</dbReference>
<keyword evidence="12" id="KW-0812">Transmembrane</keyword>
<dbReference type="Gene3D" id="2.60.40.1760">
    <property type="entry name" value="glycosyl hydrolase (family 31)"/>
    <property type="match status" value="1"/>
</dbReference>
<evidence type="ECO:0000256" key="3">
    <source>
        <dbReference type="ARBA" id="ARBA00007806"/>
    </source>
</evidence>
<dbReference type="InterPro" id="IPR048395">
    <property type="entry name" value="Glyco_hydro_31_C"/>
</dbReference>
<evidence type="ECO:0000256" key="6">
    <source>
        <dbReference type="ARBA" id="ARBA00022824"/>
    </source>
</evidence>
<keyword evidence="4" id="KW-0732">Signal</keyword>
<dbReference type="GO" id="GO:0030246">
    <property type="term" value="F:carbohydrate binding"/>
    <property type="evidence" value="ECO:0007669"/>
    <property type="project" value="InterPro"/>
</dbReference>
<evidence type="ECO:0000259" key="15">
    <source>
        <dbReference type="Pfam" id="PF17137"/>
    </source>
</evidence>
<dbReference type="InterPro" id="IPR025887">
    <property type="entry name" value="Glyco_hydro_31_N_dom"/>
</dbReference>
<keyword evidence="6" id="KW-0256">Endoplasmic reticulum</keyword>
<evidence type="ECO:0000256" key="11">
    <source>
        <dbReference type="SAM" id="MobiDB-lite"/>
    </source>
</evidence>
<evidence type="ECO:0000313" key="17">
    <source>
        <dbReference type="EMBL" id="CAG8574375.1"/>
    </source>
</evidence>
<dbReference type="Pfam" id="PF21365">
    <property type="entry name" value="Glyco_hydro_31_3rd"/>
    <property type="match status" value="1"/>
</dbReference>
<comment type="subcellular location">
    <subcellularLocation>
        <location evidence="1">Endoplasmic reticulum</location>
    </subcellularLocation>
</comment>
<dbReference type="SUPFAM" id="SSF51445">
    <property type="entry name" value="(Trans)glycosidases"/>
    <property type="match status" value="1"/>
</dbReference>
<dbReference type="SUPFAM" id="SSF74650">
    <property type="entry name" value="Galactose mutarotase-like"/>
    <property type="match status" value="1"/>
</dbReference>
<keyword evidence="12" id="KW-0472">Membrane</keyword>
<evidence type="ECO:0000256" key="12">
    <source>
        <dbReference type="SAM" id="Phobius"/>
    </source>
</evidence>
<sequence length="991" mass="114095">MTSPEWWVCTNIAKSVNWPVYHINEMWDLHPGSKFEQFFQSSKSLKEMMIVRSRINRHSIRLTLLIIVIILLQCTAVKREDFRTCAQTSFCRRNRAYADRVSDNNLISPYIATRESLKLDGGILSGEIINTLTLIKFTFTLDLLEGNMARLRVNEKNPIAKRYSQTSKYVLVGEPKITKHYGILDTKDDPLKMNIVFGDDEQNELLIYCSPFRIEFYRQEKAVVVLNERGLLNFEHLREKTDKSQPPLVDQSGEGDNANESPESIAMDITFPGVEHVYGIPEHTSSFSLKETRGGDEAYTDPYRLYNLDVFEYEIDNPMALYGSIPFMIAHHSDSTAAVLWLNGAETWIDVVKSKSKDSKAEPLVQTHWMSETGIIDVFVFLGPSASDILKSYATITGFTPLPRQFAVGYHQCRWNYINKKDVLEVDDGFDKHGIPYDVIWLDIEHTDGKKYFSWDPTKFAEPEEMLEKLDRKGRRLVTIVDPHLKRDDDYYVYKEAKDQDFLIKKSDNTVFDGWCWPGSSSWVDYTNPKAQKWWREKFSFDQYKGSRDNLFIWNDMNEARRFYIHPSVFNGPEITFPKDLVHYDGWEHRNLHNIYGLLFHAATSRGIRSRTDPPLRPFVLSRAYFAGSQRYGAIWTGDNHATWSHLQATVPMLLSNSIAGMAFAGADVGGFFGNPEPELLVRWYQAGAFQPFFRAHAHIDTKRREPWLFGEENTKLIRNAVRERYALLPLLYSLFYEANVTGLPIMRPMFLVHPSAKEAFGIDDQFYVGDSLIVKPITAEGVVVTDVYLPSDDLYYDYWTYAATSGPGNVQVDAPLDRIPVLLRGGSIIPRRQRFRRSSHSMRYDPLTLVVALNKKREASGSLYLDDGDSYNHLDGHYIYCKFTYKDHVLTSVSNDGNASKNEFAKTIDGVRVERVIIVGLKKKPDKIVARHTGDQKGIEPVFYWGRKNVIGTGIVHTNTNEDVLIIKNPNLLIHKDWEIELTIREGWRY</sequence>
<comment type="caution">
    <text evidence="17">The sequence shown here is derived from an EMBL/GenBank/DDBJ whole genome shotgun (WGS) entry which is preliminary data.</text>
</comment>
<feature type="domain" description="DUF5110" evidence="15">
    <location>
        <begin position="847"/>
        <end position="888"/>
    </location>
</feature>
<dbReference type="InterPro" id="IPR013780">
    <property type="entry name" value="Glyco_hydro_b"/>
</dbReference>
<reference evidence="17" key="1">
    <citation type="submission" date="2021-06" db="EMBL/GenBank/DDBJ databases">
        <authorList>
            <person name="Kallberg Y."/>
            <person name="Tangrot J."/>
            <person name="Rosling A."/>
        </authorList>
    </citation>
    <scope>NUCLEOTIDE SEQUENCE</scope>
    <source>
        <strain evidence="17">IA702</strain>
    </source>
</reference>
<dbReference type="GO" id="GO:0090599">
    <property type="term" value="F:alpha-glucosidase activity"/>
    <property type="evidence" value="ECO:0007669"/>
    <property type="project" value="TreeGrafter"/>
</dbReference>
<evidence type="ECO:0000313" key="18">
    <source>
        <dbReference type="Proteomes" id="UP000789572"/>
    </source>
</evidence>
<keyword evidence="12" id="KW-1133">Transmembrane helix</keyword>
<feature type="domain" description="Glycosyl hydrolase family 31 C-terminal" evidence="16">
    <location>
        <begin position="743"/>
        <end position="830"/>
    </location>
</feature>
<keyword evidence="18" id="KW-1185">Reference proteome</keyword>
<evidence type="ECO:0000256" key="9">
    <source>
        <dbReference type="ARBA" id="ARBA00042895"/>
    </source>
</evidence>
<evidence type="ECO:0000256" key="7">
    <source>
        <dbReference type="ARBA" id="ARBA00023180"/>
    </source>
</evidence>
<dbReference type="InterPro" id="IPR017853">
    <property type="entry name" value="GH"/>
</dbReference>
<dbReference type="Gene3D" id="3.20.20.80">
    <property type="entry name" value="Glycosidases"/>
    <property type="match status" value="1"/>
</dbReference>
<dbReference type="InterPro" id="IPR030458">
    <property type="entry name" value="Glyco_hydro_31_AS"/>
</dbReference>
<keyword evidence="5 10" id="KW-0378">Hydrolase</keyword>
<dbReference type="CDD" id="cd14752">
    <property type="entry name" value="GH31_N"/>
    <property type="match status" value="1"/>
</dbReference>
<dbReference type="Pfam" id="PF17137">
    <property type="entry name" value="DUF5110"/>
    <property type="match status" value="1"/>
</dbReference>
<dbReference type="CDD" id="cd06603">
    <property type="entry name" value="GH31_GANC_GANAB_alpha"/>
    <property type="match status" value="1"/>
</dbReference>
<dbReference type="Pfam" id="PF01055">
    <property type="entry name" value="Glyco_hydro_31_2nd"/>
    <property type="match status" value="1"/>
</dbReference>
<feature type="region of interest" description="Disordered" evidence="11">
    <location>
        <begin position="242"/>
        <end position="262"/>
    </location>
</feature>
<dbReference type="OrthoDB" id="3237269at2759"/>
<comment type="pathway">
    <text evidence="2">Glycan metabolism; N-glycan metabolism.</text>
</comment>
<dbReference type="InterPro" id="IPR000322">
    <property type="entry name" value="Glyco_hydro_31_TIM"/>
</dbReference>
<evidence type="ECO:0000259" key="14">
    <source>
        <dbReference type="Pfam" id="PF13802"/>
    </source>
</evidence>
<feature type="domain" description="Glycoside hydrolase family 31 TIM barrel" evidence="13">
    <location>
        <begin position="400"/>
        <end position="735"/>
    </location>
</feature>
<dbReference type="GO" id="GO:0017177">
    <property type="term" value="C:glucosidase II complex"/>
    <property type="evidence" value="ECO:0007669"/>
    <property type="project" value="TreeGrafter"/>
</dbReference>
<dbReference type="GO" id="GO:0005975">
    <property type="term" value="P:carbohydrate metabolic process"/>
    <property type="evidence" value="ECO:0007669"/>
    <property type="project" value="InterPro"/>
</dbReference>
<keyword evidence="8 10" id="KW-0326">Glycosidase</keyword>
<dbReference type="EMBL" id="CAJVPJ010001078">
    <property type="protein sequence ID" value="CAG8574375.1"/>
    <property type="molecule type" value="Genomic_DNA"/>
</dbReference>
<evidence type="ECO:0000256" key="8">
    <source>
        <dbReference type="ARBA" id="ARBA00023295"/>
    </source>
</evidence>
<evidence type="ECO:0000259" key="16">
    <source>
        <dbReference type="Pfam" id="PF21365"/>
    </source>
</evidence>
<comment type="similarity">
    <text evidence="3 10">Belongs to the glycosyl hydrolase 31 family.</text>
</comment>
<dbReference type="Gene3D" id="2.60.40.1180">
    <property type="entry name" value="Golgi alpha-mannosidase II"/>
    <property type="match status" value="2"/>
</dbReference>
<evidence type="ECO:0000256" key="10">
    <source>
        <dbReference type="RuleBase" id="RU361185"/>
    </source>
</evidence>
<gene>
    <name evidence="17" type="ORF">POCULU_LOCUS6158</name>
</gene>
<evidence type="ECO:0000256" key="1">
    <source>
        <dbReference type="ARBA" id="ARBA00004240"/>
    </source>
</evidence>
<dbReference type="Proteomes" id="UP000789572">
    <property type="component" value="Unassembled WGS sequence"/>
</dbReference>
<dbReference type="FunFam" id="3.20.20.80:FF:000046">
    <property type="entry name" value="Glucosidase alpha, neutral C"/>
    <property type="match status" value="1"/>
</dbReference>
<evidence type="ECO:0000256" key="5">
    <source>
        <dbReference type="ARBA" id="ARBA00022801"/>
    </source>
</evidence>
<organism evidence="17 18">
    <name type="scientific">Paraglomus occultum</name>
    <dbReference type="NCBI Taxonomy" id="144539"/>
    <lineage>
        <taxon>Eukaryota</taxon>
        <taxon>Fungi</taxon>
        <taxon>Fungi incertae sedis</taxon>
        <taxon>Mucoromycota</taxon>
        <taxon>Glomeromycotina</taxon>
        <taxon>Glomeromycetes</taxon>
        <taxon>Paraglomerales</taxon>
        <taxon>Paraglomeraceae</taxon>
        <taxon>Paraglomus</taxon>
    </lineage>
</organism>
<dbReference type="GO" id="GO:0006491">
    <property type="term" value="P:N-glycan processing"/>
    <property type="evidence" value="ECO:0007669"/>
    <property type="project" value="TreeGrafter"/>
</dbReference>
<proteinExistence type="inferred from homology"/>
<evidence type="ECO:0000256" key="2">
    <source>
        <dbReference type="ARBA" id="ARBA00004833"/>
    </source>
</evidence>
<name>A0A9N9BNL5_9GLOM</name>
<dbReference type="Pfam" id="PF13802">
    <property type="entry name" value="Gal_mutarotas_2"/>
    <property type="match status" value="1"/>
</dbReference>
<evidence type="ECO:0000259" key="13">
    <source>
        <dbReference type="Pfam" id="PF01055"/>
    </source>
</evidence>
<keyword evidence="7" id="KW-0325">Glycoprotein</keyword>
<feature type="domain" description="Glycoside hydrolase family 31 N-terminal" evidence="14">
    <location>
        <begin position="138"/>
        <end position="350"/>
    </location>
</feature>
<protein>
    <recommendedName>
        <fullName evidence="9">Glucosidase II subunit alpha</fullName>
    </recommendedName>
</protein>
<dbReference type="SUPFAM" id="SSF51011">
    <property type="entry name" value="Glycosyl hydrolase domain"/>
    <property type="match status" value="1"/>
</dbReference>
<dbReference type="PANTHER" id="PTHR22762:SF54">
    <property type="entry name" value="BCDNA.GH04962"/>
    <property type="match status" value="1"/>
</dbReference>
<evidence type="ECO:0000256" key="4">
    <source>
        <dbReference type="ARBA" id="ARBA00022729"/>
    </source>
</evidence>
<accession>A0A9N9BNL5</accession>